<protein>
    <submittedName>
        <fullName evidence="3">Retrovirus-related Pol polyprotein from transposon RE1</fullName>
    </submittedName>
</protein>
<dbReference type="PANTHER" id="PTHR47481">
    <property type="match status" value="1"/>
</dbReference>
<dbReference type="GO" id="GO:0003676">
    <property type="term" value="F:nucleic acid binding"/>
    <property type="evidence" value="ECO:0007669"/>
    <property type="project" value="InterPro"/>
</dbReference>
<dbReference type="Pfam" id="PF07727">
    <property type="entry name" value="RVT_2"/>
    <property type="match status" value="1"/>
</dbReference>
<evidence type="ECO:0000313" key="4">
    <source>
        <dbReference type="Proteomes" id="UP000288805"/>
    </source>
</evidence>
<evidence type="ECO:0000256" key="1">
    <source>
        <dbReference type="SAM" id="MobiDB-lite"/>
    </source>
</evidence>
<gene>
    <name evidence="3" type="primary">RE1_1550</name>
    <name evidence="3" type="ORF">CK203_065616</name>
</gene>
<dbReference type="Proteomes" id="UP000288805">
    <property type="component" value="Unassembled WGS sequence"/>
</dbReference>
<dbReference type="InterPro" id="IPR043502">
    <property type="entry name" value="DNA/RNA_pol_sf"/>
</dbReference>
<feature type="region of interest" description="Disordered" evidence="1">
    <location>
        <begin position="255"/>
        <end position="280"/>
    </location>
</feature>
<feature type="domain" description="Reverse transcriptase Ty1/copia-type" evidence="2">
    <location>
        <begin position="588"/>
        <end position="702"/>
    </location>
</feature>
<dbReference type="EMBL" id="QGNW01000713">
    <property type="protein sequence ID" value="RVW64659.1"/>
    <property type="molecule type" value="Genomic_DNA"/>
</dbReference>
<accession>A0A438FXI0</accession>
<reference evidence="3 4" key="1">
    <citation type="journal article" date="2018" name="PLoS Genet.">
        <title>Population sequencing reveals clonal diversity and ancestral inbreeding in the grapevine cultivar Chardonnay.</title>
        <authorList>
            <person name="Roach M.J."/>
            <person name="Johnson D.L."/>
            <person name="Bohlmann J."/>
            <person name="van Vuuren H.J."/>
            <person name="Jones S.J."/>
            <person name="Pretorius I.S."/>
            <person name="Schmidt S.A."/>
            <person name="Borneman A.R."/>
        </authorList>
    </citation>
    <scope>NUCLEOTIDE SEQUENCE [LARGE SCALE GENOMIC DNA]</scope>
    <source>
        <strain evidence="4">cv. Chardonnay</strain>
        <tissue evidence="3">Leaf</tissue>
    </source>
</reference>
<dbReference type="Pfam" id="PF14223">
    <property type="entry name" value="Retrotran_gag_2"/>
    <property type="match status" value="1"/>
</dbReference>
<dbReference type="SUPFAM" id="SSF56672">
    <property type="entry name" value="DNA/RNA polymerases"/>
    <property type="match status" value="1"/>
</dbReference>
<dbReference type="CDD" id="cd09272">
    <property type="entry name" value="RNase_HI_RT_Ty1"/>
    <property type="match status" value="1"/>
</dbReference>
<proteinExistence type="predicted"/>
<organism evidence="3 4">
    <name type="scientific">Vitis vinifera</name>
    <name type="common">Grape</name>
    <dbReference type="NCBI Taxonomy" id="29760"/>
    <lineage>
        <taxon>Eukaryota</taxon>
        <taxon>Viridiplantae</taxon>
        <taxon>Streptophyta</taxon>
        <taxon>Embryophyta</taxon>
        <taxon>Tracheophyta</taxon>
        <taxon>Spermatophyta</taxon>
        <taxon>Magnoliopsida</taxon>
        <taxon>eudicotyledons</taxon>
        <taxon>Gunneridae</taxon>
        <taxon>Pentapetalae</taxon>
        <taxon>rosids</taxon>
        <taxon>Vitales</taxon>
        <taxon>Vitaceae</taxon>
        <taxon>Viteae</taxon>
        <taxon>Vitis</taxon>
    </lineage>
</organism>
<dbReference type="InterPro" id="IPR012337">
    <property type="entry name" value="RNaseH-like_sf"/>
</dbReference>
<evidence type="ECO:0000313" key="3">
    <source>
        <dbReference type="EMBL" id="RVW64659.1"/>
    </source>
</evidence>
<sequence>MVTDHIDSFAPEMSSRGLQSPARNSSEVSSILTGQISSTLHPISVKLDRNNYTIWRSQVLPSARAHRLDQILIGKLPKPPRFSQSTSVNSSQPTSNPEYDQWVILDQFLLSWILASISEAMYGHVVNCQTSAEVWSVLEKLFVSDSKARTLQLRFMLQSLKKGALSINDYVLKMRNIADMLSASGKPVPDEDLILYILGGLGPEFETIVVNITSRSEAISLQEVHYLLQSHEIRLEQLSAASVIDVPPAAHITVGGVQNSNTNNGQFRGSSSKNFRPRNVRNPQTSRIVCQLCGKMGHTAMKCFHRFDVYFQSPPRAQNQQFSSLHQPQQPQLRPLHCISLNIIPQGHCGATHHMTTDSNTLNVSDHYYGTAKFTQDNDVILEFDSHCCLLRTRSPERYYSKATLRKAYISWISPRSHLTDSLQVSLKIQMCFYLNLATTPSTVNKQSAAASVGYSLQKKGILFRHPCPHVHQQNGKVERKRRSIVEIGLTLLAKSQLPLTFWWHAFSTATYLLNRLPTPVLHFPSLHPMTTRSKVGTIKPKLLPDHITYLSTSVSPSDQLPTTVSQALKNPNWHTTMVEEYQALVRNNTWTLVPFHPSMNVIDSKWIFRVKYNSDGTIQRYKARLVAKGFQQYAGVEFIDTFSPVIKASTIRVVFTLAITYNWEIRQIDFNNAFLNGEITETVYLSQPAGFVSTSHPQHVCNNVPLVQTLIQDLQNRFALKDLGLVKDFLGFEALRTTTGLHLTQSKYTTDLLIKTKMHSAKPVPTPMSAALKLHAASGPAFSDPTLYRSTIGALQYLTYIRPDIAFAVNKLSQYLQQPTELHWTACKRVLRYLKGIVHRGLHFTPASSLHLQPVVARSSTKAEYRALAHASIEVAWLRSLFSELGISLVNTPVIWCDNQGAGALAANPVFHSRTKHIEVDVRYVREQVLDKKLVVSYVPSVEQMADLFTKPLSIPRFQYLLTKLNLAVSLGCA</sequence>
<dbReference type="Gene3D" id="3.30.420.10">
    <property type="entry name" value="Ribonuclease H-like superfamily/Ribonuclease H"/>
    <property type="match status" value="1"/>
</dbReference>
<comment type="caution">
    <text evidence="3">The sequence shown here is derived from an EMBL/GenBank/DDBJ whole genome shotgun (WGS) entry which is preliminary data.</text>
</comment>
<dbReference type="InterPro" id="IPR036397">
    <property type="entry name" value="RNaseH_sf"/>
</dbReference>
<dbReference type="InterPro" id="IPR013103">
    <property type="entry name" value="RVT_2"/>
</dbReference>
<dbReference type="PANTHER" id="PTHR47481:SF22">
    <property type="entry name" value="RETROTRANSPOSON GAG DOMAIN-CONTAINING PROTEIN"/>
    <property type="match status" value="1"/>
</dbReference>
<name>A0A438FXI0_VITVI</name>
<feature type="compositionally biased region" description="Polar residues" evidence="1">
    <location>
        <begin position="256"/>
        <end position="274"/>
    </location>
</feature>
<dbReference type="SUPFAM" id="SSF53098">
    <property type="entry name" value="Ribonuclease H-like"/>
    <property type="match status" value="1"/>
</dbReference>
<evidence type="ECO:0000259" key="2">
    <source>
        <dbReference type="Pfam" id="PF07727"/>
    </source>
</evidence>
<dbReference type="AlphaFoldDB" id="A0A438FXI0"/>
<feature type="region of interest" description="Disordered" evidence="1">
    <location>
        <begin position="1"/>
        <end position="24"/>
    </location>
</feature>